<evidence type="ECO:0000313" key="2">
    <source>
        <dbReference type="EMBL" id="MPC71164.1"/>
    </source>
</evidence>
<feature type="region of interest" description="Disordered" evidence="1">
    <location>
        <begin position="71"/>
        <end position="91"/>
    </location>
</feature>
<evidence type="ECO:0000256" key="1">
    <source>
        <dbReference type="SAM" id="MobiDB-lite"/>
    </source>
</evidence>
<organism evidence="2 3">
    <name type="scientific">Portunus trituberculatus</name>
    <name type="common">Swimming crab</name>
    <name type="synonym">Neptunus trituberculatus</name>
    <dbReference type="NCBI Taxonomy" id="210409"/>
    <lineage>
        <taxon>Eukaryota</taxon>
        <taxon>Metazoa</taxon>
        <taxon>Ecdysozoa</taxon>
        <taxon>Arthropoda</taxon>
        <taxon>Crustacea</taxon>
        <taxon>Multicrustacea</taxon>
        <taxon>Malacostraca</taxon>
        <taxon>Eumalacostraca</taxon>
        <taxon>Eucarida</taxon>
        <taxon>Decapoda</taxon>
        <taxon>Pleocyemata</taxon>
        <taxon>Brachyura</taxon>
        <taxon>Eubrachyura</taxon>
        <taxon>Portunoidea</taxon>
        <taxon>Portunidae</taxon>
        <taxon>Portuninae</taxon>
        <taxon>Portunus</taxon>
    </lineage>
</organism>
<sequence>MQQVTEICQSGWKSLPRCVQPHPDVASAQRVAAVPLKLLIVKPRTLTSCPMGEARALQDFEVAVGSRNAGDAAAVPASKPGAQPPDPALRIASSNTNYYSTRLAARGEVRCGSRRGGFPA</sequence>
<accession>A0A5B7HRQ9</accession>
<proteinExistence type="predicted"/>
<comment type="caution">
    <text evidence="2">The sequence shown here is derived from an EMBL/GenBank/DDBJ whole genome shotgun (WGS) entry which is preliminary data.</text>
</comment>
<evidence type="ECO:0000313" key="3">
    <source>
        <dbReference type="Proteomes" id="UP000324222"/>
    </source>
</evidence>
<dbReference type="Proteomes" id="UP000324222">
    <property type="component" value="Unassembled WGS sequence"/>
</dbReference>
<dbReference type="AlphaFoldDB" id="A0A5B7HRQ9"/>
<protein>
    <submittedName>
        <fullName evidence="2">Uncharacterized protein</fullName>
    </submittedName>
</protein>
<dbReference type="EMBL" id="VSRR010032414">
    <property type="protein sequence ID" value="MPC71164.1"/>
    <property type="molecule type" value="Genomic_DNA"/>
</dbReference>
<keyword evidence="3" id="KW-1185">Reference proteome</keyword>
<gene>
    <name evidence="2" type="ORF">E2C01_065434</name>
</gene>
<name>A0A5B7HRQ9_PORTR</name>
<reference evidence="2 3" key="1">
    <citation type="submission" date="2019-05" db="EMBL/GenBank/DDBJ databases">
        <title>Another draft genome of Portunus trituberculatus and its Hox gene families provides insights of decapod evolution.</title>
        <authorList>
            <person name="Jeong J.-H."/>
            <person name="Song I."/>
            <person name="Kim S."/>
            <person name="Choi T."/>
            <person name="Kim D."/>
            <person name="Ryu S."/>
            <person name="Kim W."/>
        </authorList>
    </citation>
    <scope>NUCLEOTIDE SEQUENCE [LARGE SCALE GENOMIC DNA]</scope>
    <source>
        <tissue evidence="2">Muscle</tissue>
    </source>
</reference>